<accession>A0ABQ4QPV8</accession>
<sequence>MSSETVGSEKRSRVRVPRGDRRRAEIAAVAEQVFLKHGFTETTMRLVAVEAGASTETVYRHFGSKDDLFIEVVGNRTLELRQRIDTDLESTGPLPTVLKAVGTNLYESMVMPEMSALARIIVAEVSRNPALGEAFYAMCPGRTLHKLTEYLKDAQARSTFIGDDPELAANMFIGLIIGNIVPVRLFIPHRDDVGTERMQGHVDEAVRIFLAVYHAKA</sequence>
<dbReference type="Pfam" id="PF00440">
    <property type="entry name" value="TetR_N"/>
    <property type="match status" value="1"/>
</dbReference>
<feature type="DNA-binding region" description="H-T-H motif" evidence="2">
    <location>
        <begin position="43"/>
        <end position="62"/>
    </location>
</feature>
<protein>
    <submittedName>
        <fullName evidence="4">HTH-type transcriptional repressor FabR</fullName>
    </submittedName>
</protein>
<reference evidence="4 5" key="1">
    <citation type="journal article" date="2021" name="Front. Microbiol.">
        <title>Comprehensive Comparative Genomics and Phenotyping of Methylobacterium Species.</title>
        <authorList>
            <person name="Alessa O."/>
            <person name="Ogura Y."/>
            <person name="Fujitani Y."/>
            <person name="Takami H."/>
            <person name="Hayashi T."/>
            <person name="Sahin N."/>
            <person name="Tani A."/>
        </authorList>
    </citation>
    <scope>NUCLEOTIDE SEQUENCE [LARGE SCALE GENOMIC DNA]</scope>
    <source>
        <strain evidence="4 5">DSM 23679</strain>
    </source>
</reference>
<dbReference type="EMBL" id="BPQG01000114">
    <property type="protein sequence ID" value="GJD47096.1"/>
    <property type="molecule type" value="Genomic_DNA"/>
</dbReference>
<dbReference type="PANTHER" id="PTHR30055:SF146">
    <property type="entry name" value="HTH-TYPE TRANSCRIPTIONAL DUAL REGULATOR CECR"/>
    <property type="match status" value="1"/>
</dbReference>
<evidence type="ECO:0000313" key="5">
    <source>
        <dbReference type="Proteomes" id="UP001055117"/>
    </source>
</evidence>
<gene>
    <name evidence="4" type="primary">fabR</name>
    <name evidence="4" type="ORF">AFCDBAGC_4981</name>
</gene>
<keyword evidence="5" id="KW-1185">Reference proteome</keyword>
<dbReference type="InterPro" id="IPR036271">
    <property type="entry name" value="Tet_transcr_reg_TetR-rel_C_sf"/>
</dbReference>
<feature type="domain" description="HTH tetR-type" evidence="3">
    <location>
        <begin position="20"/>
        <end position="80"/>
    </location>
</feature>
<evidence type="ECO:0000259" key="3">
    <source>
        <dbReference type="PROSITE" id="PS50977"/>
    </source>
</evidence>
<dbReference type="PROSITE" id="PS50977">
    <property type="entry name" value="HTH_TETR_2"/>
    <property type="match status" value="1"/>
</dbReference>
<dbReference type="InterPro" id="IPR009057">
    <property type="entry name" value="Homeodomain-like_sf"/>
</dbReference>
<dbReference type="PANTHER" id="PTHR30055">
    <property type="entry name" value="HTH-TYPE TRANSCRIPTIONAL REGULATOR RUTR"/>
    <property type="match status" value="1"/>
</dbReference>
<comment type="caution">
    <text evidence="4">The sequence shown here is derived from an EMBL/GenBank/DDBJ whole genome shotgun (WGS) entry which is preliminary data.</text>
</comment>
<name>A0ABQ4QPV8_9HYPH</name>
<dbReference type="InterPro" id="IPR039536">
    <property type="entry name" value="TetR_C_Proteobacteria"/>
</dbReference>
<dbReference type="InterPro" id="IPR050109">
    <property type="entry name" value="HTH-type_TetR-like_transc_reg"/>
</dbReference>
<proteinExistence type="predicted"/>
<dbReference type="Pfam" id="PF14246">
    <property type="entry name" value="TetR_C_7"/>
    <property type="match status" value="1"/>
</dbReference>
<dbReference type="SUPFAM" id="SSF46689">
    <property type="entry name" value="Homeodomain-like"/>
    <property type="match status" value="1"/>
</dbReference>
<evidence type="ECO:0000313" key="4">
    <source>
        <dbReference type="EMBL" id="GJD47096.1"/>
    </source>
</evidence>
<dbReference type="InterPro" id="IPR001647">
    <property type="entry name" value="HTH_TetR"/>
</dbReference>
<dbReference type="Gene3D" id="1.10.357.10">
    <property type="entry name" value="Tetracycline Repressor, domain 2"/>
    <property type="match status" value="1"/>
</dbReference>
<dbReference type="RefSeq" id="WP_147762523.1">
    <property type="nucleotide sequence ID" value="NZ_BPQG01000114.1"/>
</dbReference>
<dbReference type="Proteomes" id="UP001055117">
    <property type="component" value="Unassembled WGS sequence"/>
</dbReference>
<dbReference type="PRINTS" id="PR00455">
    <property type="entry name" value="HTHTETR"/>
</dbReference>
<organism evidence="4 5">
    <name type="scientific">Methylobacterium cerastii</name>
    <dbReference type="NCBI Taxonomy" id="932741"/>
    <lineage>
        <taxon>Bacteria</taxon>
        <taxon>Pseudomonadati</taxon>
        <taxon>Pseudomonadota</taxon>
        <taxon>Alphaproteobacteria</taxon>
        <taxon>Hyphomicrobiales</taxon>
        <taxon>Methylobacteriaceae</taxon>
        <taxon>Methylobacterium</taxon>
    </lineage>
</organism>
<dbReference type="SUPFAM" id="SSF48498">
    <property type="entry name" value="Tetracyclin repressor-like, C-terminal domain"/>
    <property type="match status" value="1"/>
</dbReference>
<keyword evidence="1 2" id="KW-0238">DNA-binding</keyword>
<evidence type="ECO:0000256" key="2">
    <source>
        <dbReference type="PROSITE-ProRule" id="PRU00335"/>
    </source>
</evidence>
<evidence type="ECO:0000256" key="1">
    <source>
        <dbReference type="ARBA" id="ARBA00023125"/>
    </source>
</evidence>